<gene>
    <name evidence="2" type="ORF">B7P43_G04621</name>
</gene>
<feature type="compositionally biased region" description="Polar residues" evidence="1">
    <location>
        <begin position="112"/>
        <end position="122"/>
    </location>
</feature>
<dbReference type="AlphaFoldDB" id="A0A2J7PI48"/>
<dbReference type="InParanoid" id="A0A2J7PI48"/>
<organism evidence="2 3">
    <name type="scientific">Cryptotermes secundus</name>
    <dbReference type="NCBI Taxonomy" id="105785"/>
    <lineage>
        <taxon>Eukaryota</taxon>
        <taxon>Metazoa</taxon>
        <taxon>Ecdysozoa</taxon>
        <taxon>Arthropoda</taxon>
        <taxon>Hexapoda</taxon>
        <taxon>Insecta</taxon>
        <taxon>Pterygota</taxon>
        <taxon>Neoptera</taxon>
        <taxon>Polyneoptera</taxon>
        <taxon>Dictyoptera</taxon>
        <taxon>Blattodea</taxon>
        <taxon>Blattoidea</taxon>
        <taxon>Termitoidae</taxon>
        <taxon>Kalotermitidae</taxon>
        <taxon>Cryptotermitinae</taxon>
        <taxon>Cryptotermes</taxon>
    </lineage>
</organism>
<feature type="non-terminal residue" evidence="2">
    <location>
        <position position="1"/>
    </location>
</feature>
<keyword evidence="3" id="KW-1185">Reference proteome</keyword>
<proteinExistence type="predicted"/>
<accession>A0A2J7PI48</accession>
<dbReference type="EMBL" id="NEVH01025129">
    <property type="protein sequence ID" value="PNF15989.1"/>
    <property type="molecule type" value="Genomic_DNA"/>
</dbReference>
<sequence length="137" mass="15505">IGTFADDTATFATHGNPTTASSHLHDHLILVEAWLNKWKIKVHTNIELWGGASKSNIAIIQRVQSKILRSITNAPGYVSNRTPHTDLKTPYVTEVIQENSIKYFNKLENHSNPLLQSPVQPNENRRLKRSWPSDLTN</sequence>
<evidence type="ECO:0008006" key="4">
    <source>
        <dbReference type="Google" id="ProtNLM"/>
    </source>
</evidence>
<evidence type="ECO:0000313" key="3">
    <source>
        <dbReference type="Proteomes" id="UP000235965"/>
    </source>
</evidence>
<reference evidence="2 3" key="1">
    <citation type="submission" date="2017-12" db="EMBL/GenBank/DDBJ databases">
        <title>Hemimetabolous genomes reveal molecular basis of termite eusociality.</title>
        <authorList>
            <person name="Harrison M.C."/>
            <person name="Jongepier E."/>
            <person name="Robertson H.M."/>
            <person name="Arning N."/>
            <person name="Bitard-Feildel T."/>
            <person name="Chao H."/>
            <person name="Childers C.P."/>
            <person name="Dinh H."/>
            <person name="Doddapaneni H."/>
            <person name="Dugan S."/>
            <person name="Gowin J."/>
            <person name="Greiner C."/>
            <person name="Han Y."/>
            <person name="Hu H."/>
            <person name="Hughes D.S.T."/>
            <person name="Huylmans A.-K."/>
            <person name="Kemena C."/>
            <person name="Kremer L.P.M."/>
            <person name="Lee S.L."/>
            <person name="Lopez-Ezquerra A."/>
            <person name="Mallet L."/>
            <person name="Monroy-Kuhn J.M."/>
            <person name="Moser A."/>
            <person name="Murali S.C."/>
            <person name="Muzny D.M."/>
            <person name="Otani S."/>
            <person name="Piulachs M.-D."/>
            <person name="Poelchau M."/>
            <person name="Qu J."/>
            <person name="Schaub F."/>
            <person name="Wada-Katsumata A."/>
            <person name="Worley K.C."/>
            <person name="Xie Q."/>
            <person name="Ylla G."/>
            <person name="Poulsen M."/>
            <person name="Gibbs R.A."/>
            <person name="Schal C."/>
            <person name="Richards S."/>
            <person name="Belles X."/>
            <person name="Korb J."/>
            <person name="Bornberg-Bauer E."/>
        </authorList>
    </citation>
    <scope>NUCLEOTIDE SEQUENCE [LARGE SCALE GENOMIC DNA]</scope>
    <source>
        <tissue evidence="2">Whole body</tissue>
    </source>
</reference>
<dbReference type="Proteomes" id="UP000235965">
    <property type="component" value="Unassembled WGS sequence"/>
</dbReference>
<evidence type="ECO:0000313" key="2">
    <source>
        <dbReference type="EMBL" id="PNF15989.1"/>
    </source>
</evidence>
<comment type="caution">
    <text evidence="2">The sequence shown here is derived from an EMBL/GenBank/DDBJ whole genome shotgun (WGS) entry which is preliminary data.</text>
</comment>
<evidence type="ECO:0000256" key="1">
    <source>
        <dbReference type="SAM" id="MobiDB-lite"/>
    </source>
</evidence>
<protein>
    <recommendedName>
        <fullName evidence="4">Reverse transcriptase domain-containing protein</fullName>
    </recommendedName>
</protein>
<feature type="region of interest" description="Disordered" evidence="1">
    <location>
        <begin position="112"/>
        <end position="137"/>
    </location>
</feature>
<name>A0A2J7PI48_9NEOP</name>